<dbReference type="SUPFAM" id="SSF81383">
    <property type="entry name" value="F-box domain"/>
    <property type="match status" value="1"/>
</dbReference>
<dbReference type="CDD" id="cd09917">
    <property type="entry name" value="F-box_SF"/>
    <property type="match status" value="1"/>
</dbReference>
<dbReference type="InterPro" id="IPR036047">
    <property type="entry name" value="F-box-like_dom_sf"/>
</dbReference>
<proteinExistence type="predicted"/>
<evidence type="ECO:0000313" key="4">
    <source>
        <dbReference type="Proteomes" id="UP000054166"/>
    </source>
</evidence>
<dbReference type="STRING" id="765440.A0A0C3G579"/>
<dbReference type="Pfam" id="PF12937">
    <property type="entry name" value="F-box-like"/>
    <property type="match status" value="1"/>
</dbReference>
<accession>A0A0C3G579</accession>
<dbReference type="PROSITE" id="PS50181">
    <property type="entry name" value="FBOX"/>
    <property type="match status" value="1"/>
</dbReference>
<feature type="region of interest" description="Disordered" evidence="1">
    <location>
        <begin position="324"/>
        <end position="347"/>
    </location>
</feature>
<evidence type="ECO:0000256" key="1">
    <source>
        <dbReference type="SAM" id="MobiDB-lite"/>
    </source>
</evidence>
<keyword evidence="4" id="KW-1185">Reference proteome</keyword>
<protein>
    <recommendedName>
        <fullName evidence="2">F-box domain-containing protein</fullName>
    </recommendedName>
</protein>
<feature type="compositionally biased region" description="Polar residues" evidence="1">
    <location>
        <begin position="324"/>
        <end position="343"/>
    </location>
</feature>
<dbReference type="InterPro" id="IPR001810">
    <property type="entry name" value="F-box_dom"/>
</dbReference>
<dbReference type="Proteomes" id="UP000054166">
    <property type="component" value="Unassembled WGS sequence"/>
</dbReference>
<dbReference type="HOGENOM" id="CLU_007279_3_1_1"/>
<evidence type="ECO:0000259" key="2">
    <source>
        <dbReference type="PROSITE" id="PS50181"/>
    </source>
</evidence>
<feature type="domain" description="F-box" evidence="2">
    <location>
        <begin position="2"/>
        <end position="48"/>
    </location>
</feature>
<name>A0A0C3G579_PILCF</name>
<dbReference type="InParanoid" id="A0A0C3G579"/>
<reference evidence="3 4" key="1">
    <citation type="submission" date="2014-04" db="EMBL/GenBank/DDBJ databases">
        <authorList>
            <consortium name="DOE Joint Genome Institute"/>
            <person name="Kuo A."/>
            <person name="Tarkka M."/>
            <person name="Buscot F."/>
            <person name="Kohler A."/>
            <person name="Nagy L.G."/>
            <person name="Floudas D."/>
            <person name="Copeland A."/>
            <person name="Barry K.W."/>
            <person name="Cichocki N."/>
            <person name="Veneault-Fourrey C."/>
            <person name="LaButti K."/>
            <person name="Lindquist E.A."/>
            <person name="Lipzen A."/>
            <person name="Lundell T."/>
            <person name="Morin E."/>
            <person name="Murat C."/>
            <person name="Sun H."/>
            <person name="Tunlid A."/>
            <person name="Henrissat B."/>
            <person name="Grigoriev I.V."/>
            <person name="Hibbett D.S."/>
            <person name="Martin F."/>
            <person name="Nordberg H.P."/>
            <person name="Cantor M.N."/>
            <person name="Hua S.X."/>
        </authorList>
    </citation>
    <scope>NUCLEOTIDE SEQUENCE [LARGE SCALE GENOMIC DNA]</scope>
    <source>
        <strain evidence="3 4">F 1598</strain>
    </source>
</reference>
<reference evidence="4" key="2">
    <citation type="submission" date="2015-01" db="EMBL/GenBank/DDBJ databases">
        <title>Evolutionary Origins and Diversification of the Mycorrhizal Mutualists.</title>
        <authorList>
            <consortium name="DOE Joint Genome Institute"/>
            <consortium name="Mycorrhizal Genomics Consortium"/>
            <person name="Kohler A."/>
            <person name="Kuo A."/>
            <person name="Nagy L.G."/>
            <person name="Floudas D."/>
            <person name="Copeland A."/>
            <person name="Barry K.W."/>
            <person name="Cichocki N."/>
            <person name="Veneault-Fourrey C."/>
            <person name="LaButti K."/>
            <person name="Lindquist E.A."/>
            <person name="Lipzen A."/>
            <person name="Lundell T."/>
            <person name="Morin E."/>
            <person name="Murat C."/>
            <person name="Riley R."/>
            <person name="Ohm R."/>
            <person name="Sun H."/>
            <person name="Tunlid A."/>
            <person name="Henrissat B."/>
            <person name="Grigoriev I.V."/>
            <person name="Hibbett D.S."/>
            <person name="Martin F."/>
        </authorList>
    </citation>
    <scope>NUCLEOTIDE SEQUENCE [LARGE SCALE GENOMIC DNA]</scope>
    <source>
        <strain evidence="4">F 1598</strain>
    </source>
</reference>
<dbReference type="OrthoDB" id="2751409at2759"/>
<sequence length="536" mass="59862">MSVNFLDLPPELIIAILSMLSLPGLAACQLTSRPLNTLIKESLVLQYVIETQASGVDDCSASSICLPARLDKLKAWSHCWLSFGFDHKATISSGVTLSGLSWLHDLTDGVFLHSDESACPVNRSNSTRLKYASLASLPTSTGDIQWSTILVGREIIGWAALPREYDMIAFTTMTNLNDGEGPCRIEIIIVHLSTGAHHTAVTEPVIHVTESYQNVNYSKMDISGDMLGIWISRHRFINDISYDGFYLYNWKAGMLKVNRDSPTSIYGDFLLLSSDIFLFVNVQEWCFELYSCQSSGGGGRRLVKLMLPPLSPDYQAFNLACRNSSPTGPSPPVAQSQQRNNSPRPDDSIPFHVAADNAIAMFKFSISDHRFGYSYLFVTHRQSLLSTLSNPIATQRGHILWQDWGPPVSRWILSPLDIYRATITMGQRFASIQSISPLNESSPIRVYDFNPFLVRRLLLNPEGLESPTSMTRVVSGKATLTDGSPFVGEVWSELPYVLCSSKETFDYSYVFIDEERIVGMKMDPWGTFLDRIDVLY</sequence>
<dbReference type="EMBL" id="KN832971">
    <property type="protein sequence ID" value="KIM91420.1"/>
    <property type="molecule type" value="Genomic_DNA"/>
</dbReference>
<evidence type="ECO:0000313" key="3">
    <source>
        <dbReference type="EMBL" id="KIM91420.1"/>
    </source>
</evidence>
<organism evidence="3 4">
    <name type="scientific">Piloderma croceum (strain F 1598)</name>
    <dbReference type="NCBI Taxonomy" id="765440"/>
    <lineage>
        <taxon>Eukaryota</taxon>
        <taxon>Fungi</taxon>
        <taxon>Dikarya</taxon>
        <taxon>Basidiomycota</taxon>
        <taxon>Agaricomycotina</taxon>
        <taxon>Agaricomycetes</taxon>
        <taxon>Agaricomycetidae</taxon>
        <taxon>Atheliales</taxon>
        <taxon>Atheliaceae</taxon>
        <taxon>Piloderma</taxon>
    </lineage>
</organism>
<dbReference type="AlphaFoldDB" id="A0A0C3G579"/>
<gene>
    <name evidence="3" type="ORF">PILCRDRAFT_128954</name>
</gene>